<feature type="transmembrane region" description="Helical" evidence="6">
    <location>
        <begin position="363"/>
        <end position="381"/>
    </location>
</feature>
<feature type="transmembrane region" description="Helical" evidence="6">
    <location>
        <begin position="201"/>
        <end position="223"/>
    </location>
</feature>
<keyword evidence="4 6" id="KW-1133">Transmembrane helix</keyword>
<keyword evidence="3 6" id="KW-0812">Transmembrane</keyword>
<evidence type="ECO:0000256" key="4">
    <source>
        <dbReference type="ARBA" id="ARBA00022989"/>
    </source>
</evidence>
<feature type="transmembrane region" description="Helical" evidence="6">
    <location>
        <begin position="393"/>
        <end position="411"/>
    </location>
</feature>
<reference evidence="8" key="1">
    <citation type="journal article" date="2019" name="Int. J. Syst. Evol. Microbiol.">
        <title>The Global Catalogue of Microorganisms (GCM) 10K type strain sequencing project: providing services to taxonomists for standard genome sequencing and annotation.</title>
        <authorList>
            <consortium name="The Broad Institute Genomics Platform"/>
            <consortium name="The Broad Institute Genome Sequencing Center for Infectious Disease"/>
            <person name="Wu L."/>
            <person name="Ma J."/>
        </authorList>
    </citation>
    <scope>NUCLEOTIDE SEQUENCE [LARGE SCALE GENOMIC DNA]</scope>
    <source>
        <strain evidence="8">JCM 30742</strain>
    </source>
</reference>
<feature type="transmembrane region" description="Helical" evidence="6">
    <location>
        <begin position="54"/>
        <end position="74"/>
    </location>
</feature>
<comment type="caution">
    <text evidence="7">The sequence shown here is derived from an EMBL/GenBank/DDBJ whole genome shotgun (WGS) entry which is preliminary data.</text>
</comment>
<feature type="transmembrane region" description="Helical" evidence="6">
    <location>
        <begin position="95"/>
        <end position="122"/>
    </location>
</feature>
<proteinExistence type="predicted"/>
<keyword evidence="5 6" id="KW-0472">Membrane</keyword>
<dbReference type="Gene3D" id="1.20.1740.10">
    <property type="entry name" value="Amino acid/polyamine transporter I"/>
    <property type="match status" value="1"/>
</dbReference>
<name>A0ABP7C8J3_9MICC</name>
<feature type="transmembrane region" description="Helical" evidence="6">
    <location>
        <begin position="275"/>
        <end position="300"/>
    </location>
</feature>
<dbReference type="PANTHER" id="PTHR42770:SF8">
    <property type="entry name" value="PUTRESCINE IMPORTER PUUP"/>
    <property type="match status" value="1"/>
</dbReference>
<keyword evidence="2" id="KW-1003">Cell membrane</keyword>
<organism evidence="7 8">
    <name type="scientific">Arthrobacter ginkgonis</name>
    <dbReference type="NCBI Taxonomy" id="1630594"/>
    <lineage>
        <taxon>Bacteria</taxon>
        <taxon>Bacillati</taxon>
        <taxon>Actinomycetota</taxon>
        <taxon>Actinomycetes</taxon>
        <taxon>Micrococcales</taxon>
        <taxon>Micrococcaceae</taxon>
        <taxon>Arthrobacter</taxon>
    </lineage>
</organism>
<evidence type="ECO:0000256" key="1">
    <source>
        <dbReference type="ARBA" id="ARBA00004651"/>
    </source>
</evidence>
<evidence type="ECO:0000313" key="8">
    <source>
        <dbReference type="Proteomes" id="UP001500752"/>
    </source>
</evidence>
<gene>
    <name evidence="7" type="ORF">GCM10023081_18180</name>
</gene>
<dbReference type="Pfam" id="PF13520">
    <property type="entry name" value="AA_permease_2"/>
    <property type="match status" value="1"/>
</dbReference>
<dbReference type="EMBL" id="BAABEO010000011">
    <property type="protein sequence ID" value="GAA3680404.1"/>
    <property type="molecule type" value="Genomic_DNA"/>
</dbReference>
<feature type="transmembrane region" description="Helical" evidence="6">
    <location>
        <begin position="235"/>
        <end position="255"/>
    </location>
</feature>
<evidence type="ECO:0000313" key="7">
    <source>
        <dbReference type="EMBL" id="GAA3680404.1"/>
    </source>
</evidence>
<dbReference type="InterPro" id="IPR002293">
    <property type="entry name" value="AA/rel_permease1"/>
</dbReference>
<accession>A0ABP7C8J3</accession>
<dbReference type="PANTHER" id="PTHR42770">
    <property type="entry name" value="AMINO ACID TRANSPORTER-RELATED"/>
    <property type="match status" value="1"/>
</dbReference>
<comment type="subcellular location">
    <subcellularLocation>
        <location evidence="1">Cell membrane</location>
        <topology evidence="1">Multi-pass membrane protein</topology>
    </subcellularLocation>
</comment>
<feature type="transmembrane region" description="Helical" evidence="6">
    <location>
        <begin position="16"/>
        <end position="34"/>
    </location>
</feature>
<evidence type="ECO:0000256" key="3">
    <source>
        <dbReference type="ARBA" id="ARBA00022692"/>
    </source>
</evidence>
<dbReference type="InterPro" id="IPR050367">
    <property type="entry name" value="APC_superfamily"/>
</dbReference>
<dbReference type="PIRSF" id="PIRSF006060">
    <property type="entry name" value="AA_transporter"/>
    <property type="match status" value="1"/>
</dbReference>
<feature type="transmembrane region" description="Helical" evidence="6">
    <location>
        <begin position="134"/>
        <end position="154"/>
    </location>
</feature>
<sequence>MPISTTSAGPAAPPRLAKVLGLGGAVVFGLAYMMPMASFTTYGVVNTLTEGHIVTSYIVTLVAMLFTAAAYAAMSRAFPVTGAAYSYTRRTFGGHLGFLGGWTIMLDYVLLPMMAYLVIGVYLHEAVPAVAQPVWIAVSIAVVTVLNSLGIKLLSRLNSAIVVAQTVFLVVFAVLAARLIAGAEVPSLGDALYGQGPGTAAIFAGSAILCYSFLGFDAISSLAEETRDARRTIPRAIMLVTLLGGLIFIAISLVSNLAYPDWRSYTNPDAAALDVVFAVGGGLLEAFFTAAFVAGCFGAVMSQQATVSRLLFSMGRDGVLPRRIFGVLHPRFKTPVRATLVVAAIGLVSLFVDLAFASSLINFGALTAFSLVNVAVIKHYIIDERRRGAYAMVRYLLVPLVGLGLSLWLWTSLSGQALVVGLVWVVLGVAYLAVLTRGFRNAPPELAIEE</sequence>
<feature type="transmembrane region" description="Helical" evidence="6">
    <location>
        <begin position="338"/>
        <end position="357"/>
    </location>
</feature>
<evidence type="ECO:0000256" key="6">
    <source>
        <dbReference type="SAM" id="Phobius"/>
    </source>
</evidence>
<evidence type="ECO:0000256" key="2">
    <source>
        <dbReference type="ARBA" id="ARBA00022475"/>
    </source>
</evidence>
<evidence type="ECO:0000256" key="5">
    <source>
        <dbReference type="ARBA" id="ARBA00023136"/>
    </source>
</evidence>
<feature type="transmembrane region" description="Helical" evidence="6">
    <location>
        <begin position="417"/>
        <end position="435"/>
    </location>
</feature>
<dbReference type="RefSeq" id="WP_345150193.1">
    <property type="nucleotide sequence ID" value="NZ_BAABEO010000011.1"/>
</dbReference>
<keyword evidence="8" id="KW-1185">Reference proteome</keyword>
<protein>
    <submittedName>
        <fullName evidence="7">Amino acid permease</fullName>
    </submittedName>
</protein>
<dbReference type="Proteomes" id="UP001500752">
    <property type="component" value="Unassembled WGS sequence"/>
</dbReference>
<feature type="transmembrane region" description="Helical" evidence="6">
    <location>
        <begin position="161"/>
        <end position="181"/>
    </location>
</feature>